<dbReference type="AlphaFoldDB" id="A0A8K0GSV2"/>
<evidence type="ECO:0000256" key="6">
    <source>
        <dbReference type="ARBA" id="ARBA00023242"/>
    </source>
</evidence>
<dbReference type="EMBL" id="VOIH02000010">
    <property type="protein sequence ID" value="KAF3436226.1"/>
    <property type="molecule type" value="Genomic_DNA"/>
</dbReference>
<feature type="compositionally biased region" description="Pro residues" evidence="7">
    <location>
        <begin position="88"/>
        <end position="98"/>
    </location>
</feature>
<dbReference type="PANTHER" id="PTHR46408">
    <property type="entry name" value="BASIC LEUCINE ZIPPER 63"/>
    <property type="match status" value="1"/>
</dbReference>
<dbReference type="Pfam" id="PF00170">
    <property type="entry name" value="bZIP_1"/>
    <property type="match status" value="1"/>
</dbReference>
<dbReference type="InterPro" id="IPR004827">
    <property type="entry name" value="bZIP"/>
</dbReference>
<feature type="compositionally biased region" description="Low complexity" evidence="7">
    <location>
        <begin position="53"/>
        <end position="72"/>
    </location>
</feature>
<dbReference type="PROSITE" id="PS50217">
    <property type="entry name" value="BZIP"/>
    <property type="match status" value="1"/>
</dbReference>
<dbReference type="Pfam" id="PF12498">
    <property type="entry name" value="bZIP_C"/>
    <property type="match status" value="1"/>
</dbReference>
<evidence type="ECO:0000259" key="8">
    <source>
        <dbReference type="PROSITE" id="PS50217"/>
    </source>
</evidence>
<feature type="region of interest" description="Disordered" evidence="7">
    <location>
        <begin position="42"/>
        <end position="100"/>
    </location>
</feature>
<proteinExistence type="inferred from homology"/>
<dbReference type="GO" id="GO:0003700">
    <property type="term" value="F:DNA-binding transcription factor activity"/>
    <property type="evidence" value="ECO:0007669"/>
    <property type="project" value="InterPro"/>
</dbReference>
<dbReference type="FunFam" id="1.20.5.170:FF:000020">
    <property type="entry name" value="BZIP transcription factor"/>
    <property type="match status" value="1"/>
</dbReference>
<protein>
    <recommendedName>
        <fullName evidence="8">BZIP domain-containing protein</fullName>
    </recommendedName>
</protein>
<sequence>MTINSVFSVDDFSDPFWASNPAMNRSTSEWALEQFLEEFSVPETANQPRAPVADSLTASSVASSPAASQSSSPKHQERDDEVVEIKKPLPPQLNPPPATAAVDSDEYRAFLKNRLDLACAAVALTRESLSVKPGDSADVAQSQLLAPKPLQVGSAANEKGTDDVSPIVQNEADGGPVGVPAFPSVGKKTGPPSKQTTSGSSRDDSDDDDLEGDIEITDDMDPADAKRARRMLSNRESARRSRRRKQAQMNDLESQVSQLRVDHSTLLKTLTDINQKYDTAAVDNRILKADIETLRAKVKMAEERVKGATGFNPLLLSMPNVAGTRLPAVNGMMGASNATVSMHRNPNQLFHQPVPGMANASPQCQRLDSNFLGNSKVALVGNPQNVVAPQSDVGGRKIAEISSSIQHTGRLANLQKQIGPGVNPHVSLPAWDHEASHAAAKNNKNVP</sequence>
<dbReference type="InterPro" id="IPR020983">
    <property type="entry name" value="Basic_leucine-zipper_C"/>
</dbReference>
<evidence type="ECO:0000256" key="4">
    <source>
        <dbReference type="ARBA" id="ARBA00023125"/>
    </source>
</evidence>
<feature type="domain" description="BZIP" evidence="8">
    <location>
        <begin position="224"/>
        <end position="278"/>
    </location>
</feature>
<reference evidence="9" key="1">
    <citation type="submission" date="2020-03" db="EMBL/GenBank/DDBJ databases">
        <title>A high-quality chromosome-level genome assembly of a woody plant with both climbing and erect habits, Rhamnella rubrinervis.</title>
        <authorList>
            <person name="Lu Z."/>
            <person name="Yang Y."/>
            <person name="Zhu X."/>
            <person name="Sun Y."/>
        </authorList>
    </citation>
    <scope>NUCLEOTIDE SEQUENCE</scope>
    <source>
        <strain evidence="9">BYM</strain>
        <tissue evidence="9">Leaf</tissue>
    </source>
</reference>
<name>A0A8K0GSV2_9ROSA</name>
<comment type="subcellular location">
    <subcellularLocation>
        <location evidence="1">Nucleus</location>
    </subcellularLocation>
</comment>
<organism evidence="9 10">
    <name type="scientific">Rhamnella rubrinervis</name>
    <dbReference type="NCBI Taxonomy" id="2594499"/>
    <lineage>
        <taxon>Eukaryota</taxon>
        <taxon>Viridiplantae</taxon>
        <taxon>Streptophyta</taxon>
        <taxon>Embryophyta</taxon>
        <taxon>Tracheophyta</taxon>
        <taxon>Spermatophyta</taxon>
        <taxon>Magnoliopsida</taxon>
        <taxon>eudicotyledons</taxon>
        <taxon>Gunneridae</taxon>
        <taxon>Pentapetalae</taxon>
        <taxon>rosids</taxon>
        <taxon>fabids</taxon>
        <taxon>Rosales</taxon>
        <taxon>Rhamnaceae</taxon>
        <taxon>rhamnoid group</taxon>
        <taxon>Rhamneae</taxon>
        <taxon>Rhamnella</taxon>
    </lineage>
</organism>
<comment type="similarity">
    <text evidence="2">Belongs to the bZIP family.</text>
</comment>
<evidence type="ECO:0000313" key="9">
    <source>
        <dbReference type="EMBL" id="KAF3436226.1"/>
    </source>
</evidence>
<dbReference type="OrthoDB" id="664875at2759"/>
<gene>
    <name evidence="9" type="ORF">FNV43_RR23318</name>
</gene>
<dbReference type="Gene3D" id="1.20.5.170">
    <property type="match status" value="1"/>
</dbReference>
<evidence type="ECO:0000256" key="1">
    <source>
        <dbReference type="ARBA" id="ARBA00004123"/>
    </source>
</evidence>
<dbReference type="SMART" id="SM00338">
    <property type="entry name" value="BRLZ"/>
    <property type="match status" value="1"/>
</dbReference>
<comment type="caution">
    <text evidence="9">The sequence shown here is derived from an EMBL/GenBank/DDBJ whole genome shotgun (WGS) entry which is preliminary data.</text>
</comment>
<dbReference type="Proteomes" id="UP000796880">
    <property type="component" value="Unassembled WGS sequence"/>
</dbReference>
<dbReference type="InterPro" id="IPR046347">
    <property type="entry name" value="bZIP_sf"/>
</dbReference>
<dbReference type="SUPFAM" id="SSF57959">
    <property type="entry name" value="Leucine zipper domain"/>
    <property type="match status" value="1"/>
</dbReference>
<feature type="compositionally biased region" description="Acidic residues" evidence="7">
    <location>
        <begin position="204"/>
        <end position="222"/>
    </location>
</feature>
<dbReference type="GO" id="GO:0046983">
    <property type="term" value="F:protein dimerization activity"/>
    <property type="evidence" value="ECO:0007669"/>
    <property type="project" value="UniProtKB-ARBA"/>
</dbReference>
<evidence type="ECO:0000256" key="2">
    <source>
        <dbReference type="ARBA" id="ARBA00007163"/>
    </source>
</evidence>
<accession>A0A8K0GSV2</accession>
<feature type="compositionally biased region" description="Basic and acidic residues" evidence="7">
    <location>
        <begin position="74"/>
        <end position="87"/>
    </location>
</feature>
<feature type="compositionally biased region" description="Polar residues" evidence="7">
    <location>
        <begin position="247"/>
        <end position="256"/>
    </location>
</feature>
<dbReference type="PANTHER" id="PTHR46408:SF5">
    <property type="entry name" value="BASIC LEUCINE ZIPPER 10"/>
    <property type="match status" value="1"/>
</dbReference>
<keyword evidence="4" id="KW-0238">DNA-binding</keyword>
<dbReference type="PROSITE" id="PS00036">
    <property type="entry name" value="BZIP_BASIC"/>
    <property type="match status" value="1"/>
</dbReference>
<evidence type="ECO:0000256" key="5">
    <source>
        <dbReference type="ARBA" id="ARBA00023163"/>
    </source>
</evidence>
<dbReference type="GO" id="GO:0005634">
    <property type="term" value="C:nucleus"/>
    <property type="evidence" value="ECO:0007669"/>
    <property type="project" value="UniProtKB-SubCell"/>
</dbReference>
<keyword evidence="10" id="KW-1185">Reference proteome</keyword>
<keyword evidence="6" id="KW-0539">Nucleus</keyword>
<keyword evidence="3" id="KW-0805">Transcription regulation</keyword>
<dbReference type="GO" id="GO:0003677">
    <property type="term" value="F:DNA binding"/>
    <property type="evidence" value="ECO:0007669"/>
    <property type="project" value="UniProtKB-KW"/>
</dbReference>
<keyword evidence="5" id="KW-0804">Transcription</keyword>
<evidence type="ECO:0000313" key="10">
    <source>
        <dbReference type="Proteomes" id="UP000796880"/>
    </source>
</evidence>
<evidence type="ECO:0000256" key="3">
    <source>
        <dbReference type="ARBA" id="ARBA00023015"/>
    </source>
</evidence>
<evidence type="ECO:0000256" key="7">
    <source>
        <dbReference type="SAM" id="MobiDB-lite"/>
    </source>
</evidence>
<feature type="region of interest" description="Disordered" evidence="7">
    <location>
        <begin position="153"/>
        <end position="256"/>
    </location>
</feature>